<keyword evidence="2" id="KW-1185">Reference proteome</keyword>
<reference evidence="1 2" key="1">
    <citation type="submission" date="2019-02" db="EMBL/GenBank/DDBJ databases">
        <title>The Batch Genome Submission of Acinetobacter spp. strains.</title>
        <authorList>
            <person name="Qin J."/>
            <person name="Hu Y."/>
            <person name="Ye H."/>
            <person name="Wei L."/>
            <person name="Feng Y."/>
            <person name="Zong Z."/>
        </authorList>
    </citation>
    <scope>NUCLEOTIDE SEQUENCE [LARGE SCALE GENOMIC DNA]</scope>
    <source>
        <strain evidence="1 2">WCHAW060049</strain>
    </source>
</reference>
<name>A0A4Q7AJP8_9GAMM</name>
<dbReference type="Proteomes" id="UP000293863">
    <property type="component" value="Unassembled WGS sequence"/>
</dbReference>
<gene>
    <name evidence="1" type="ORF">EXU28_08320</name>
</gene>
<sequence>MCFNLVVVFLLSACNSVPSSKLAEMAQVAKPNTVDQKDDTKQHLSEDACAGIENCTVVVPCEDNPHAAVCSHTPLAPEIPGGDAYASHE</sequence>
<dbReference type="AlphaFoldDB" id="A0A4Q7AJP8"/>
<dbReference type="EMBL" id="SGSQ01000011">
    <property type="protein sequence ID" value="RZG46579.1"/>
    <property type="molecule type" value="Genomic_DNA"/>
</dbReference>
<comment type="caution">
    <text evidence="1">The sequence shown here is derived from an EMBL/GenBank/DDBJ whole genome shotgun (WGS) entry which is preliminary data.</text>
</comment>
<accession>A0A4Q7AJP8</accession>
<proteinExistence type="predicted"/>
<protein>
    <submittedName>
        <fullName evidence="1">Uncharacterized protein</fullName>
    </submittedName>
</protein>
<evidence type="ECO:0000313" key="2">
    <source>
        <dbReference type="Proteomes" id="UP000293863"/>
    </source>
</evidence>
<dbReference type="RefSeq" id="WP_122071981.1">
    <property type="nucleotide sequence ID" value="NZ_CP033133.1"/>
</dbReference>
<organism evidence="1 2">
    <name type="scientific">Acinetobacter wuhouensis</name>
    <dbReference type="NCBI Taxonomy" id="1879050"/>
    <lineage>
        <taxon>Bacteria</taxon>
        <taxon>Pseudomonadati</taxon>
        <taxon>Pseudomonadota</taxon>
        <taxon>Gammaproteobacteria</taxon>
        <taxon>Moraxellales</taxon>
        <taxon>Moraxellaceae</taxon>
        <taxon>Acinetobacter</taxon>
    </lineage>
</organism>
<evidence type="ECO:0000313" key="1">
    <source>
        <dbReference type="EMBL" id="RZG46579.1"/>
    </source>
</evidence>